<sequence length="205" mass="22582">MKICSHLKTSKEVPDDGKQLRNDWEITSASQKLAECQETIRNLGKQLKALASSRDASLFDQETIRNLGKQLKALASSRDASLFDKVITTPADPVITTSMSTPPRNGSQRLSLLEKMLAEDNNNQSDASSKPKDASENSHSNPAVSTNAATESWSKFTDPNRISDADRNAVVSVAVVPCKKNESMSFLKKLIWWQKKGNSKKTPFS</sequence>
<dbReference type="InterPro" id="IPR008587">
    <property type="entry name" value="FPP_plant"/>
</dbReference>
<proteinExistence type="inferred from homology"/>
<feature type="coiled-coil region" evidence="3">
    <location>
        <begin position="26"/>
        <end position="53"/>
    </location>
</feature>
<evidence type="ECO:0000313" key="6">
    <source>
        <dbReference type="Proteomes" id="UP001318860"/>
    </source>
</evidence>
<protein>
    <submittedName>
        <fullName evidence="5">Uncharacterized protein</fullName>
    </submittedName>
</protein>
<name>A0ABR0U1U5_REHGL</name>
<dbReference type="Pfam" id="PF05911">
    <property type="entry name" value="FPP"/>
    <property type="match status" value="1"/>
</dbReference>
<keyword evidence="6" id="KW-1185">Reference proteome</keyword>
<dbReference type="PANTHER" id="PTHR31580:SF22">
    <property type="entry name" value="FILAMENT-LIKE PLANT PROTEIN 7"/>
    <property type="match status" value="1"/>
</dbReference>
<evidence type="ECO:0000256" key="3">
    <source>
        <dbReference type="SAM" id="Coils"/>
    </source>
</evidence>
<keyword evidence="2 3" id="KW-0175">Coiled coil</keyword>
<organism evidence="5 6">
    <name type="scientific">Rehmannia glutinosa</name>
    <name type="common">Chinese foxglove</name>
    <dbReference type="NCBI Taxonomy" id="99300"/>
    <lineage>
        <taxon>Eukaryota</taxon>
        <taxon>Viridiplantae</taxon>
        <taxon>Streptophyta</taxon>
        <taxon>Embryophyta</taxon>
        <taxon>Tracheophyta</taxon>
        <taxon>Spermatophyta</taxon>
        <taxon>Magnoliopsida</taxon>
        <taxon>eudicotyledons</taxon>
        <taxon>Gunneridae</taxon>
        <taxon>Pentapetalae</taxon>
        <taxon>asterids</taxon>
        <taxon>lamiids</taxon>
        <taxon>Lamiales</taxon>
        <taxon>Orobanchaceae</taxon>
        <taxon>Rehmannieae</taxon>
        <taxon>Rehmannia</taxon>
    </lineage>
</organism>
<dbReference type="PANTHER" id="PTHR31580">
    <property type="entry name" value="FILAMENT-LIKE PLANT PROTEIN 4"/>
    <property type="match status" value="1"/>
</dbReference>
<dbReference type="Proteomes" id="UP001318860">
    <property type="component" value="Unassembled WGS sequence"/>
</dbReference>
<evidence type="ECO:0000313" key="5">
    <source>
        <dbReference type="EMBL" id="KAK6116217.1"/>
    </source>
</evidence>
<comment type="caution">
    <text evidence="5">The sequence shown here is derived from an EMBL/GenBank/DDBJ whole genome shotgun (WGS) entry which is preliminary data.</text>
</comment>
<feature type="region of interest" description="Disordered" evidence="4">
    <location>
        <begin position="121"/>
        <end position="156"/>
    </location>
</feature>
<reference evidence="5 6" key="1">
    <citation type="journal article" date="2021" name="Comput. Struct. Biotechnol. J.">
        <title>De novo genome assembly of the potent medicinal plant Rehmannia glutinosa using nanopore technology.</title>
        <authorList>
            <person name="Ma L."/>
            <person name="Dong C."/>
            <person name="Song C."/>
            <person name="Wang X."/>
            <person name="Zheng X."/>
            <person name="Niu Y."/>
            <person name="Chen S."/>
            <person name="Feng W."/>
        </authorList>
    </citation>
    <scope>NUCLEOTIDE SEQUENCE [LARGE SCALE GENOMIC DNA]</scope>
    <source>
        <strain evidence="5">DH-2019</strain>
    </source>
</reference>
<dbReference type="EMBL" id="JABTTQ020003501">
    <property type="protein sequence ID" value="KAK6116217.1"/>
    <property type="molecule type" value="Genomic_DNA"/>
</dbReference>
<accession>A0ABR0U1U5</accession>
<evidence type="ECO:0000256" key="4">
    <source>
        <dbReference type="SAM" id="MobiDB-lite"/>
    </source>
</evidence>
<comment type="similarity">
    <text evidence="1">Belongs to the FPP family.</text>
</comment>
<evidence type="ECO:0000256" key="1">
    <source>
        <dbReference type="ARBA" id="ARBA00005921"/>
    </source>
</evidence>
<gene>
    <name evidence="5" type="ORF">DH2020_050013</name>
</gene>
<evidence type="ECO:0000256" key="2">
    <source>
        <dbReference type="ARBA" id="ARBA00023054"/>
    </source>
</evidence>
<feature type="compositionally biased region" description="Polar residues" evidence="4">
    <location>
        <begin position="137"/>
        <end position="156"/>
    </location>
</feature>